<dbReference type="GO" id="GO:0004662">
    <property type="term" value="F:CAAX-protein geranylgeranyltransferase activity"/>
    <property type="evidence" value="ECO:0007669"/>
    <property type="project" value="TreeGrafter"/>
</dbReference>
<dbReference type="GO" id="GO:0046872">
    <property type="term" value="F:metal ion binding"/>
    <property type="evidence" value="ECO:0007669"/>
    <property type="project" value="UniProtKB-KW"/>
</dbReference>
<dbReference type="Proteomes" id="UP000701341">
    <property type="component" value="Unassembled WGS sequence"/>
</dbReference>
<evidence type="ECO:0000256" key="4">
    <source>
        <dbReference type="ARBA" id="ARBA00022679"/>
    </source>
</evidence>
<dbReference type="PANTHER" id="PTHR11774">
    <property type="entry name" value="GERANYLGERANYL TRANSFERASE TYPE BETA SUBUNIT"/>
    <property type="match status" value="1"/>
</dbReference>
<evidence type="ECO:0000256" key="6">
    <source>
        <dbReference type="ARBA" id="ARBA00022737"/>
    </source>
</evidence>
<evidence type="ECO:0000256" key="3">
    <source>
        <dbReference type="ARBA" id="ARBA00022602"/>
    </source>
</evidence>
<comment type="caution">
    <text evidence="10">The sequence shown here is derived from an EMBL/GenBank/DDBJ whole genome shotgun (WGS) entry which is preliminary data.</text>
</comment>
<accession>A0A9P5GGK4</accession>
<dbReference type="OrthoDB" id="24893at2759"/>
<comment type="cofactor">
    <cofactor evidence="1">
        <name>Zn(2+)</name>
        <dbReference type="ChEBI" id="CHEBI:29105"/>
    </cofactor>
</comment>
<keyword evidence="4" id="KW-0808">Transferase</keyword>
<comment type="similarity">
    <text evidence="2">Belongs to the protein prenyltransferase subunit beta family.</text>
</comment>
<evidence type="ECO:0000313" key="10">
    <source>
        <dbReference type="EMBL" id="KAF7517772.1"/>
    </source>
</evidence>
<protein>
    <recommendedName>
        <fullName evidence="9">Prenyltransferase alpha-alpha toroid domain-containing protein</fullName>
    </recommendedName>
</protein>
<evidence type="ECO:0000313" key="11">
    <source>
        <dbReference type="Proteomes" id="UP000701341"/>
    </source>
</evidence>
<keyword evidence="7" id="KW-0862">Zinc</keyword>
<evidence type="ECO:0000256" key="7">
    <source>
        <dbReference type="ARBA" id="ARBA00022833"/>
    </source>
</evidence>
<evidence type="ECO:0000256" key="2">
    <source>
        <dbReference type="ARBA" id="ARBA00010497"/>
    </source>
</evidence>
<feature type="region of interest" description="Disordered" evidence="8">
    <location>
        <begin position="261"/>
        <end position="289"/>
    </location>
</feature>
<keyword evidence="3" id="KW-0637">Prenyltransferase</keyword>
<feature type="region of interest" description="Disordered" evidence="8">
    <location>
        <begin position="386"/>
        <end position="407"/>
    </location>
</feature>
<dbReference type="InterPro" id="IPR045089">
    <property type="entry name" value="PGGT1B-like"/>
</dbReference>
<dbReference type="EMBL" id="JAAOZQ010000110">
    <property type="protein sequence ID" value="KAF7517772.1"/>
    <property type="molecule type" value="Genomic_DNA"/>
</dbReference>
<keyword evidence="11" id="KW-1185">Reference proteome</keyword>
<sequence>MTDPNPTFNTERHVKYYLRCLKTFLPSAYTSNDSNRMLLAYLTLSGLDVLGVLQSKTTPEERQGYIDWLYHCQVPSGGFRGFPGTDFGPEKRNKDNEAWDPANVPATFFALVNLLILGDDLSRVKRRECLEWLPKVQRADGSFGELVGPEGSVGGPRDLRYCCCAAGIRYVLRGRNETGLEGVPDIDVLGFVSFIEACQTYDGGMAESPFCESHSGHTYCAVGSLDFLRRTSNDLKSLPLLSAGSDQFEALITWLASRQTAQLEEPEESEDDEQAEATETGSLNDRVRGLPNVQALEPDTISCAGFNGRCNKYADTCYSFWNGATLMMLDQYSVVDEVRNRRYLLEKTQHLVGGFGKGPGDPPDLLHSYFGMVSLAFQGEAGLNPVDPTMGSSERTVRHLESLPWQS</sequence>
<keyword evidence="5" id="KW-0479">Metal-binding</keyword>
<dbReference type="SUPFAM" id="SSF48239">
    <property type="entry name" value="Terpenoid cyclases/Protein prenyltransferases"/>
    <property type="match status" value="1"/>
</dbReference>
<dbReference type="AlphaFoldDB" id="A0A9P5GGK4"/>
<feature type="domain" description="Prenyltransferase alpha-alpha toroid" evidence="9">
    <location>
        <begin position="8"/>
        <end position="390"/>
    </location>
</feature>
<dbReference type="InterPro" id="IPR001330">
    <property type="entry name" value="Prenyltrans"/>
</dbReference>
<gene>
    <name evidence="10" type="ORF">PCG10_001030</name>
</gene>
<dbReference type="PANTHER" id="PTHR11774:SF4">
    <property type="entry name" value="GERANYLGERANYL TRANSFERASE TYPE-1 SUBUNIT BETA"/>
    <property type="match status" value="1"/>
</dbReference>
<keyword evidence="6" id="KW-0677">Repeat</keyword>
<dbReference type="GO" id="GO:0005953">
    <property type="term" value="C:CAAX-protein geranylgeranyltransferase complex"/>
    <property type="evidence" value="ECO:0007669"/>
    <property type="project" value="TreeGrafter"/>
</dbReference>
<reference evidence="10" key="1">
    <citation type="submission" date="2020-02" db="EMBL/GenBank/DDBJ databases">
        <authorList>
            <person name="Lichtner F.J."/>
        </authorList>
    </citation>
    <scope>NUCLEOTIDE SEQUENCE</scope>
    <source>
        <strain evidence="10">G10</strain>
    </source>
</reference>
<dbReference type="Pfam" id="PF00432">
    <property type="entry name" value="Prenyltrans"/>
    <property type="match status" value="1"/>
</dbReference>
<evidence type="ECO:0000256" key="8">
    <source>
        <dbReference type="SAM" id="MobiDB-lite"/>
    </source>
</evidence>
<evidence type="ECO:0000256" key="1">
    <source>
        <dbReference type="ARBA" id="ARBA00001947"/>
    </source>
</evidence>
<feature type="compositionally biased region" description="Acidic residues" evidence="8">
    <location>
        <begin position="264"/>
        <end position="276"/>
    </location>
</feature>
<dbReference type="InterPro" id="IPR008930">
    <property type="entry name" value="Terpenoid_cyclase/PrenylTrfase"/>
</dbReference>
<evidence type="ECO:0000259" key="9">
    <source>
        <dbReference type="Pfam" id="PF00432"/>
    </source>
</evidence>
<evidence type="ECO:0000256" key="5">
    <source>
        <dbReference type="ARBA" id="ARBA00022723"/>
    </source>
</evidence>
<organism evidence="10 11">
    <name type="scientific">Penicillium crustosum</name>
    <name type="common">Blue mold fungus</name>
    <dbReference type="NCBI Taxonomy" id="36656"/>
    <lineage>
        <taxon>Eukaryota</taxon>
        <taxon>Fungi</taxon>
        <taxon>Dikarya</taxon>
        <taxon>Ascomycota</taxon>
        <taxon>Pezizomycotina</taxon>
        <taxon>Eurotiomycetes</taxon>
        <taxon>Eurotiomycetidae</taxon>
        <taxon>Eurotiales</taxon>
        <taxon>Aspergillaceae</taxon>
        <taxon>Penicillium</taxon>
    </lineage>
</organism>
<proteinExistence type="inferred from homology"/>
<name>A0A9P5GGK4_PENCR</name>
<dbReference type="Gene3D" id="1.50.10.20">
    <property type="match status" value="1"/>
</dbReference>